<comment type="caution">
    <text evidence="2">The sequence shown here is derived from an EMBL/GenBank/DDBJ whole genome shotgun (WGS) entry which is preliminary data.</text>
</comment>
<evidence type="ECO:0000256" key="1">
    <source>
        <dbReference type="SAM" id="Coils"/>
    </source>
</evidence>
<dbReference type="InterPro" id="IPR021244">
    <property type="entry name" value="DUF2802"/>
</dbReference>
<organism evidence="2 3">
    <name type="scientific">Alkalimonas delamerensis</name>
    <dbReference type="NCBI Taxonomy" id="265981"/>
    <lineage>
        <taxon>Bacteria</taxon>
        <taxon>Pseudomonadati</taxon>
        <taxon>Pseudomonadota</taxon>
        <taxon>Gammaproteobacteria</taxon>
        <taxon>Alkalimonas</taxon>
    </lineage>
</organism>
<name>A0ABT9GMR6_9GAMM</name>
<evidence type="ECO:0000313" key="3">
    <source>
        <dbReference type="Proteomes" id="UP001236258"/>
    </source>
</evidence>
<gene>
    <name evidence="2" type="ORF">Q3O59_04315</name>
</gene>
<dbReference type="Proteomes" id="UP001236258">
    <property type="component" value="Unassembled WGS sequence"/>
</dbReference>
<keyword evidence="1" id="KW-0175">Coiled coil</keyword>
<reference evidence="2 3" key="1">
    <citation type="submission" date="2023-08" db="EMBL/GenBank/DDBJ databases">
        <authorList>
            <person name="Joshi A."/>
            <person name="Thite S."/>
        </authorList>
    </citation>
    <scope>NUCLEOTIDE SEQUENCE [LARGE SCALE GENOMIC DNA]</scope>
    <source>
        <strain evidence="2 3">1E1</strain>
    </source>
</reference>
<feature type="coiled-coil region" evidence="1">
    <location>
        <begin position="76"/>
        <end position="103"/>
    </location>
</feature>
<protein>
    <submittedName>
        <fullName evidence="2">DUF2802 domain-containing protein</fullName>
    </submittedName>
</protein>
<accession>A0ABT9GMR6</accession>
<sequence>MIIAWLGVLTLLLLWLLWRSFTVGANHQALSEPRILQQDSADSTTQSESDSAQQLQLVRAELAELRAGVIGVGQRVLQLESELQNQQQQLSEQAEQLQALQLTEPESKLYSRAMKMVQLGADLEEIMRECELPRAEAELLFHLHQQKG</sequence>
<evidence type="ECO:0000313" key="2">
    <source>
        <dbReference type="EMBL" id="MDP4528253.1"/>
    </source>
</evidence>
<dbReference type="EMBL" id="JAUZVY010000001">
    <property type="protein sequence ID" value="MDP4528253.1"/>
    <property type="molecule type" value="Genomic_DNA"/>
</dbReference>
<dbReference type="RefSeq" id="WP_305944392.1">
    <property type="nucleotide sequence ID" value="NZ_JAUZVY010000001.1"/>
</dbReference>
<proteinExistence type="predicted"/>
<keyword evidence="3" id="KW-1185">Reference proteome</keyword>
<dbReference type="Pfam" id="PF10975">
    <property type="entry name" value="DUF2802"/>
    <property type="match status" value="1"/>
</dbReference>